<dbReference type="NCBIfam" id="NF010047">
    <property type="entry name" value="PRK13523.1"/>
    <property type="match status" value="1"/>
</dbReference>
<evidence type="ECO:0000313" key="7">
    <source>
        <dbReference type="EMBL" id="NDL67415.1"/>
    </source>
</evidence>
<dbReference type="SUPFAM" id="SSF51395">
    <property type="entry name" value="FMN-linked oxidoreductases"/>
    <property type="match status" value="1"/>
</dbReference>
<dbReference type="GO" id="GO:0050661">
    <property type="term" value="F:NADP binding"/>
    <property type="evidence" value="ECO:0007669"/>
    <property type="project" value="InterPro"/>
</dbReference>
<dbReference type="Proteomes" id="UP000461585">
    <property type="component" value="Unassembled WGS sequence"/>
</dbReference>
<organism evidence="7 8">
    <name type="scientific">Anaerotalea alkaliphila</name>
    <dbReference type="NCBI Taxonomy" id="2662126"/>
    <lineage>
        <taxon>Bacteria</taxon>
        <taxon>Bacillati</taxon>
        <taxon>Bacillota</taxon>
        <taxon>Clostridia</taxon>
        <taxon>Eubacteriales</taxon>
        <taxon>Anaerotalea</taxon>
    </lineage>
</organism>
<evidence type="ECO:0000256" key="2">
    <source>
        <dbReference type="ARBA" id="ARBA00022630"/>
    </source>
</evidence>
<evidence type="ECO:0000259" key="6">
    <source>
        <dbReference type="Pfam" id="PF00724"/>
    </source>
</evidence>
<dbReference type="InterPro" id="IPR013785">
    <property type="entry name" value="Aldolase_TIM"/>
</dbReference>
<proteinExistence type="predicted"/>
<keyword evidence="2" id="KW-0285">Flavoprotein</keyword>
<reference evidence="7 8" key="1">
    <citation type="submission" date="2020-01" db="EMBL/GenBank/DDBJ databases">
        <title>Anaeroalcalibacter tamaniensis gen. nov., sp. nov., moderately halophilic strictly anaerobic fermenter bacterium from mud volcano of Taman peninsula.</title>
        <authorList>
            <person name="Frolova A."/>
            <person name="Merkel A.Y."/>
            <person name="Slobodkin A.I."/>
        </authorList>
    </citation>
    <scope>NUCLEOTIDE SEQUENCE [LARGE SCALE GENOMIC DNA]</scope>
    <source>
        <strain evidence="7 8">F-3ap</strain>
    </source>
</reference>
<evidence type="ECO:0000256" key="3">
    <source>
        <dbReference type="ARBA" id="ARBA00022643"/>
    </source>
</evidence>
<evidence type="ECO:0000313" key="8">
    <source>
        <dbReference type="Proteomes" id="UP000461585"/>
    </source>
</evidence>
<dbReference type="GO" id="GO:0003959">
    <property type="term" value="F:NADPH dehydrogenase activity"/>
    <property type="evidence" value="ECO:0007669"/>
    <property type="project" value="UniProtKB-EC"/>
</dbReference>
<comment type="cofactor">
    <cofactor evidence="1">
        <name>FMN</name>
        <dbReference type="ChEBI" id="CHEBI:58210"/>
    </cofactor>
</comment>
<evidence type="ECO:0000256" key="1">
    <source>
        <dbReference type="ARBA" id="ARBA00001917"/>
    </source>
</evidence>
<dbReference type="Gene3D" id="3.20.20.70">
    <property type="entry name" value="Aldolase class I"/>
    <property type="match status" value="1"/>
</dbReference>
<dbReference type="AlphaFoldDB" id="A0A7X5HVI0"/>
<dbReference type="RefSeq" id="WP_162370140.1">
    <property type="nucleotide sequence ID" value="NZ_JAAEEH010000014.1"/>
</dbReference>
<dbReference type="EMBL" id="JAAEEH010000014">
    <property type="protein sequence ID" value="NDL67415.1"/>
    <property type="molecule type" value="Genomic_DNA"/>
</dbReference>
<dbReference type="PANTHER" id="PTHR43303">
    <property type="entry name" value="NADPH DEHYDROGENASE C23G7.10C-RELATED"/>
    <property type="match status" value="1"/>
</dbReference>
<comment type="caution">
    <text evidence="7">The sequence shown here is derived from an EMBL/GenBank/DDBJ whole genome shotgun (WGS) entry which is preliminary data.</text>
</comment>
<keyword evidence="3" id="KW-0288">FMN</keyword>
<evidence type="ECO:0000256" key="4">
    <source>
        <dbReference type="ARBA" id="ARBA00022857"/>
    </source>
</evidence>
<protein>
    <submittedName>
        <fullName evidence="7">NADPH dehydrogenase NamA</fullName>
        <ecNumber evidence="7">1.6.99.1</ecNumber>
    </submittedName>
</protein>
<dbReference type="Pfam" id="PF00724">
    <property type="entry name" value="Oxidored_FMN"/>
    <property type="match status" value="1"/>
</dbReference>
<name>A0A7X5HVI0_9FIRM</name>
<evidence type="ECO:0000256" key="5">
    <source>
        <dbReference type="ARBA" id="ARBA00023002"/>
    </source>
</evidence>
<sequence>MSGLFSPFKIKNVELKNRIVMPPMCMVQAVDGFVEDWHRIHYATRAIGGVGLIVVEATAVSPEGRILDGDLGIWSDEHVPGLKEVADLIHKYGAKAAIQLGHAGRKAKLSVEHCMAPSPVRFDEDFQVPHAMTLEDIGRVVEDFRQGARRAREAGFDIIEIHGAHGYLINQFMTPLCNKREDAYGGSMENRGRFLWEVTRAVRQEWPEENPLMLRVSSKEYHAEGNTESDVAGIINHCKQEGIDMIHVSTGGVLPSAVLSYPGYQIETGKLMKEGTGLPVIVGGLVTEPGMADEIIWNGRGDLVFLGRELLRNPYWPLQAARKLKVDIPWPAPYVRSK</sequence>
<dbReference type="PANTHER" id="PTHR43303:SF4">
    <property type="entry name" value="NADPH DEHYDROGENASE C23G7.10C-RELATED"/>
    <property type="match status" value="1"/>
</dbReference>
<keyword evidence="5 7" id="KW-0560">Oxidoreductase</keyword>
<keyword evidence="4" id="KW-0521">NADP</keyword>
<dbReference type="EC" id="1.6.99.1" evidence="7"/>
<dbReference type="CDD" id="cd02932">
    <property type="entry name" value="OYE_YqiM_FMN"/>
    <property type="match status" value="1"/>
</dbReference>
<gene>
    <name evidence="7" type="primary">namA</name>
    <name evidence="7" type="ORF">GXN74_06630</name>
</gene>
<keyword evidence="8" id="KW-1185">Reference proteome</keyword>
<dbReference type="GO" id="GO:0010181">
    <property type="term" value="F:FMN binding"/>
    <property type="evidence" value="ECO:0007669"/>
    <property type="project" value="InterPro"/>
</dbReference>
<feature type="domain" description="NADH:flavin oxidoreductase/NADH oxidase N-terminal" evidence="6">
    <location>
        <begin position="4"/>
        <end position="324"/>
    </location>
</feature>
<dbReference type="InterPro" id="IPR044152">
    <property type="entry name" value="YqjM-like"/>
</dbReference>
<dbReference type="InterPro" id="IPR001155">
    <property type="entry name" value="OxRdtase_FMN_N"/>
</dbReference>
<accession>A0A7X5HVI0</accession>